<dbReference type="Gene3D" id="3.40.50.1820">
    <property type="entry name" value="alpha/beta hydrolase"/>
    <property type="match status" value="1"/>
</dbReference>
<dbReference type="InterPro" id="IPR050309">
    <property type="entry name" value="Type-B_Carboxylest/Lipase"/>
</dbReference>
<dbReference type="InterPro" id="IPR029058">
    <property type="entry name" value="AB_hydrolase_fold"/>
</dbReference>
<name>A0ABX1GDS1_9GAMM</name>
<evidence type="ECO:0000313" key="5">
    <source>
        <dbReference type="EMBL" id="NKI16542.1"/>
    </source>
</evidence>
<protein>
    <recommendedName>
        <fullName evidence="3">Carboxylic ester hydrolase</fullName>
        <ecNumber evidence="3">3.1.1.-</ecNumber>
    </recommendedName>
</protein>
<dbReference type="InterPro" id="IPR019826">
    <property type="entry name" value="Carboxylesterase_B_AS"/>
</dbReference>
<keyword evidence="6" id="KW-1185">Reference proteome</keyword>
<dbReference type="RefSeq" id="WP_168449059.1">
    <property type="nucleotide sequence ID" value="NZ_JAAWWK010000001.1"/>
</dbReference>
<comment type="similarity">
    <text evidence="1 3">Belongs to the type-B carboxylesterase/lipase family.</text>
</comment>
<keyword evidence="2 3" id="KW-0378">Hydrolase</keyword>
<dbReference type="InterPro" id="IPR000997">
    <property type="entry name" value="Cholinesterase"/>
</dbReference>
<gene>
    <name evidence="5" type="ORF">HCU74_03805</name>
</gene>
<comment type="caution">
    <text evidence="5">The sequence shown here is derived from an EMBL/GenBank/DDBJ whole genome shotgun (WGS) entry which is preliminary data.</text>
</comment>
<dbReference type="SUPFAM" id="SSF53474">
    <property type="entry name" value="alpha/beta-Hydrolases"/>
    <property type="match status" value="1"/>
</dbReference>
<dbReference type="EC" id="3.1.1.-" evidence="3"/>
<evidence type="ECO:0000256" key="1">
    <source>
        <dbReference type="ARBA" id="ARBA00005964"/>
    </source>
</evidence>
<dbReference type="Pfam" id="PF00135">
    <property type="entry name" value="COesterase"/>
    <property type="match status" value="1"/>
</dbReference>
<evidence type="ECO:0000259" key="4">
    <source>
        <dbReference type="Pfam" id="PF00135"/>
    </source>
</evidence>
<reference evidence="5 6" key="1">
    <citation type="submission" date="2020-04" db="EMBL/GenBank/DDBJ databases">
        <authorList>
            <person name="Yoon J."/>
        </authorList>
    </citation>
    <scope>NUCLEOTIDE SEQUENCE [LARGE SCALE GENOMIC DNA]</scope>
    <source>
        <strain evidence="5 6">KMU-166</strain>
    </source>
</reference>
<dbReference type="PANTHER" id="PTHR11559">
    <property type="entry name" value="CARBOXYLESTERASE"/>
    <property type="match status" value="1"/>
</dbReference>
<dbReference type="EMBL" id="JAAWWK010000001">
    <property type="protein sequence ID" value="NKI16542.1"/>
    <property type="molecule type" value="Genomic_DNA"/>
</dbReference>
<dbReference type="PRINTS" id="PR00878">
    <property type="entry name" value="CHOLNESTRASE"/>
</dbReference>
<evidence type="ECO:0000256" key="3">
    <source>
        <dbReference type="RuleBase" id="RU361235"/>
    </source>
</evidence>
<accession>A0ABX1GDS1</accession>
<dbReference type="InterPro" id="IPR002018">
    <property type="entry name" value="CarbesteraseB"/>
</dbReference>
<sequence length="517" mass="56289">MDPQPEVTLKCGRVRGRYESGIAVFRGVRYGAPTGGKNRFRPPVPAEPWDGVFEADAYGPHCPQPDLGLIASSPLAALFGSVNGEASEDCLRLNIYSPSIDNRKRPVMFWIHGGYYTFGSGNEALYDGTAMASSGDVVIVSVTHRLNLFGYLLLDGAGSEDFGQKPNVGQLDLVLALQWVRDNIEKFGGDPEQVTLFGESGGGRKCALLMAMPAAKGLFKRAIIQSGPGTRVVTADYGRQLADALLDQLGIARANLSQLQDIPVSRLLEAHSVVAQSKLGQSRQPGFIYGGFSPVLDGEVMPSHPFDEVASPLCDDVSILIGTNRDEQALFLLLDPEYRSGSLNEQKLLERLEGIAGDRAADVLDIYRHNEPDASAADLLVSIETDRTYWYHSVKLADAKAAQSAPVFMYRFDWPSPALGGKLKACHGVEIPFVFGNLQVGAGLVGESIEAEDIFRSVSQAWMNFAKTGKPDCPAIPDWPSYSLPQRKTMLIDVNWQLVDDPKGWARELWASIEISQ</sequence>
<evidence type="ECO:0000313" key="6">
    <source>
        <dbReference type="Proteomes" id="UP000765845"/>
    </source>
</evidence>
<dbReference type="Proteomes" id="UP000765845">
    <property type="component" value="Unassembled WGS sequence"/>
</dbReference>
<dbReference type="PROSITE" id="PS00122">
    <property type="entry name" value="CARBOXYLESTERASE_B_1"/>
    <property type="match status" value="1"/>
</dbReference>
<proteinExistence type="inferred from homology"/>
<evidence type="ECO:0000256" key="2">
    <source>
        <dbReference type="ARBA" id="ARBA00022801"/>
    </source>
</evidence>
<organism evidence="5 6">
    <name type="scientific">Spongiibacter thalassae</name>
    <dbReference type="NCBI Taxonomy" id="2721624"/>
    <lineage>
        <taxon>Bacteria</taxon>
        <taxon>Pseudomonadati</taxon>
        <taxon>Pseudomonadota</taxon>
        <taxon>Gammaproteobacteria</taxon>
        <taxon>Cellvibrionales</taxon>
        <taxon>Spongiibacteraceae</taxon>
        <taxon>Spongiibacter</taxon>
    </lineage>
</organism>
<feature type="domain" description="Carboxylesterase type B" evidence="4">
    <location>
        <begin position="4"/>
        <end position="496"/>
    </location>
</feature>